<evidence type="ECO:0000313" key="10">
    <source>
        <dbReference type="Proteomes" id="UP000257144"/>
    </source>
</evidence>
<keyword evidence="3" id="KW-0813">Transport</keyword>
<name>A0A3D8GNA8_9BACI</name>
<keyword evidence="7 8" id="KW-0472">Membrane</keyword>
<keyword evidence="10" id="KW-1185">Reference proteome</keyword>
<evidence type="ECO:0000256" key="5">
    <source>
        <dbReference type="ARBA" id="ARBA00022692"/>
    </source>
</evidence>
<dbReference type="AlphaFoldDB" id="A0A3D8GNA8"/>
<evidence type="ECO:0000256" key="3">
    <source>
        <dbReference type="ARBA" id="ARBA00022448"/>
    </source>
</evidence>
<evidence type="ECO:0000256" key="2">
    <source>
        <dbReference type="ARBA" id="ARBA00007998"/>
    </source>
</evidence>
<feature type="transmembrane region" description="Helical" evidence="8">
    <location>
        <begin position="192"/>
        <end position="210"/>
    </location>
</feature>
<dbReference type="EMBL" id="QNQT01000007">
    <property type="protein sequence ID" value="RDU35975.1"/>
    <property type="molecule type" value="Genomic_DNA"/>
</dbReference>
<evidence type="ECO:0000256" key="6">
    <source>
        <dbReference type="ARBA" id="ARBA00022989"/>
    </source>
</evidence>
<comment type="similarity">
    <text evidence="2">Belongs to the amino acid-polyamine-organocation (APC) superfamily. Spore germination protein (SGP) (TC 2.A.3.9) family.</text>
</comment>
<evidence type="ECO:0000313" key="9">
    <source>
        <dbReference type="EMBL" id="RDU35975.1"/>
    </source>
</evidence>
<dbReference type="PANTHER" id="PTHR34975">
    <property type="entry name" value="SPORE GERMINATION PROTEIN A2"/>
    <property type="match status" value="1"/>
</dbReference>
<dbReference type="GO" id="GO:0016020">
    <property type="term" value="C:membrane"/>
    <property type="evidence" value="ECO:0007669"/>
    <property type="project" value="UniProtKB-SubCell"/>
</dbReference>
<dbReference type="PANTHER" id="PTHR34975:SF2">
    <property type="entry name" value="SPORE GERMINATION PROTEIN A2"/>
    <property type="match status" value="1"/>
</dbReference>
<protein>
    <submittedName>
        <fullName evidence="9">Uncharacterized protein</fullName>
    </submittedName>
</protein>
<feature type="transmembrane region" description="Helical" evidence="8">
    <location>
        <begin position="89"/>
        <end position="109"/>
    </location>
</feature>
<evidence type="ECO:0000256" key="4">
    <source>
        <dbReference type="ARBA" id="ARBA00022544"/>
    </source>
</evidence>
<gene>
    <name evidence="9" type="ORF">DRW41_15385</name>
</gene>
<sequence>MMKAVQERHKVSPFFLFFLIHCSQIGVGLLNFQAKIADGAGQDAWVSLLVVGASMNILLAFGFNAIKLSSGGDLASFHLEAFGRFFGKLANTGLVFYLLTVTFLTVYNYVDLLQTFAFDRIPLWELTFAICVVVYYIVSGGFRVVTGLAFWGVIIPLFIFLPFAMLIQYFQLRNIMPIFTHGFHDYLQSAKNSTYIFSGFECAFIYLPFIKNGSKSTKWAHFGLLASTLFYFVVTIITFLYYTQGKLLRTQWATLTMIKVISFTVVESFEFIFIFVFFIVIISSVCIFVWSCTRTLKITFQFKPSRSLLGIVAAFFFLNMGLEDIMFGQKLNLLGTYICLSFFYGYIPFIFLISLTRKKVLKKGRPTQP</sequence>
<keyword evidence="4" id="KW-0309">Germination</keyword>
<dbReference type="Pfam" id="PF03845">
    <property type="entry name" value="Spore_permease"/>
    <property type="match status" value="1"/>
</dbReference>
<feature type="transmembrane region" description="Helical" evidence="8">
    <location>
        <begin position="305"/>
        <end position="322"/>
    </location>
</feature>
<feature type="transmembrane region" description="Helical" evidence="8">
    <location>
        <begin position="12"/>
        <end position="32"/>
    </location>
</feature>
<evidence type="ECO:0000256" key="7">
    <source>
        <dbReference type="ARBA" id="ARBA00023136"/>
    </source>
</evidence>
<feature type="transmembrane region" description="Helical" evidence="8">
    <location>
        <begin position="222"/>
        <end position="242"/>
    </location>
</feature>
<evidence type="ECO:0000256" key="1">
    <source>
        <dbReference type="ARBA" id="ARBA00004141"/>
    </source>
</evidence>
<dbReference type="GO" id="GO:0009847">
    <property type="term" value="P:spore germination"/>
    <property type="evidence" value="ECO:0007669"/>
    <property type="project" value="InterPro"/>
</dbReference>
<dbReference type="InterPro" id="IPR004761">
    <property type="entry name" value="Spore_GerAB"/>
</dbReference>
<feature type="transmembrane region" description="Helical" evidence="8">
    <location>
        <begin position="44"/>
        <end position="68"/>
    </location>
</feature>
<organism evidence="9 10">
    <name type="scientific">Neobacillus piezotolerans</name>
    <dbReference type="NCBI Taxonomy" id="2259171"/>
    <lineage>
        <taxon>Bacteria</taxon>
        <taxon>Bacillati</taxon>
        <taxon>Bacillota</taxon>
        <taxon>Bacilli</taxon>
        <taxon>Bacillales</taxon>
        <taxon>Bacillaceae</taxon>
        <taxon>Neobacillus</taxon>
    </lineage>
</organism>
<keyword evidence="6 8" id="KW-1133">Transmembrane helix</keyword>
<evidence type="ECO:0000256" key="8">
    <source>
        <dbReference type="SAM" id="Phobius"/>
    </source>
</evidence>
<comment type="subcellular location">
    <subcellularLocation>
        <location evidence="1">Membrane</location>
        <topology evidence="1">Multi-pass membrane protein</topology>
    </subcellularLocation>
</comment>
<feature type="transmembrane region" description="Helical" evidence="8">
    <location>
        <begin position="150"/>
        <end position="172"/>
    </location>
</feature>
<dbReference type="Gene3D" id="1.20.1740.10">
    <property type="entry name" value="Amino acid/polyamine transporter I"/>
    <property type="match status" value="1"/>
</dbReference>
<comment type="caution">
    <text evidence="9">The sequence shown here is derived from an EMBL/GenBank/DDBJ whole genome shotgun (WGS) entry which is preliminary data.</text>
</comment>
<feature type="transmembrane region" description="Helical" evidence="8">
    <location>
        <begin position="121"/>
        <end position="138"/>
    </location>
</feature>
<dbReference type="OrthoDB" id="2380240at2"/>
<feature type="transmembrane region" description="Helical" evidence="8">
    <location>
        <begin position="334"/>
        <end position="355"/>
    </location>
</feature>
<feature type="transmembrane region" description="Helical" evidence="8">
    <location>
        <begin position="271"/>
        <end position="293"/>
    </location>
</feature>
<accession>A0A3D8GNA8</accession>
<keyword evidence="5 8" id="KW-0812">Transmembrane</keyword>
<proteinExistence type="inferred from homology"/>
<dbReference type="Proteomes" id="UP000257144">
    <property type="component" value="Unassembled WGS sequence"/>
</dbReference>
<reference evidence="9 10" key="1">
    <citation type="submission" date="2018-07" db="EMBL/GenBank/DDBJ databases">
        <title>Bacillus sp. YLB-04 draft genome sequence.</title>
        <authorList>
            <person name="Yu L."/>
            <person name="Tang X."/>
        </authorList>
    </citation>
    <scope>NUCLEOTIDE SEQUENCE [LARGE SCALE GENOMIC DNA]</scope>
    <source>
        <strain evidence="9 10">YLB-04</strain>
    </source>
</reference>